<dbReference type="AlphaFoldDB" id="A0A380TCB6"/>
<dbReference type="PROSITE" id="PS51866">
    <property type="entry name" value="MOP"/>
    <property type="match status" value="2"/>
</dbReference>
<evidence type="ECO:0000313" key="6">
    <source>
        <dbReference type="EMBL" id="SUS05125.1"/>
    </source>
</evidence>
<organism evidence="6">
    <name type="scientific">metagenome</name>
    <dbReference type="NCBI Taxonomy" id="256318"/>
    <lineage>
        <taxon>unclassified sequences</taxon>
        <taxon>metagenomes</taxon>
    </lineage>
</organism>
<dbReference type="InterPro" id="IPR016462">
    <property type="entry name" value="ModE"/>
</dbReference>
<feature type="domain" description="Mop" evidence="5">
    <location>
        <begin position="132"/>
        <end position="198"/>
    </location>
</feature>
<evidence type="ECO:0000256" key="4">
    <source>
        <dbReference type="ARBA" id="ARBA00022737"/>
    </source>
</evidence>
<dbReference type="Pfam" id="PF03459">
    <property type="entry name" value="TOBE"/>
    <property type="match status" value="2"/>
</dbReference>
<dbReference type="NCBIfam" id="TIGR00638">
    <property type="entry name" value="Mop"/>
    <property type="match status" value="2"/>
</dbReference>
<dbReference type="GO" id="GO:0003700">
    <property type="term" value="F:DNA-binding transcription factor activity"/>
    <property type="evidence" value="ECO:0007669"/>
    <property type="project" value="InterPro"/>
</dbReference>
<dbReference type="Gene3D" id="1.10.10.10">
    <property type="entry name" value="Winged helix-like DNA-binding domain superfamily/Winged helix DNA-binding domain"/>
    <property type="match status" value="1"/>
</dbReference>
<evidence type="ECO:0000256" key="3">
    <source>
        <dbReference type="ARBA" id="ARBA00022505"/>
    </source>
</evidence>
<dbReference type="InterPro" id="IPR005116">
    <property type="entry name" value="Transp-assoc_OB_typ1"/>
</dbReference>
<dbReference type="PIRSF" id="PIRSF005763">
    <property type="entry name" value="Txn_reg_ModE"/>
    <property type="match status" value="1"/>
</dbReference>
<sequence length="271" mass="28474">MSIAKMEPVIGLRSKTGKRIGDDRIRLLEAVDQLGSISGAARAVGLTYKAAWDAIAALNNLAEHPLVVARTGGRVGGGAVLTEDGRKLLASMHWLQAELQRLSAASAARLDQQNLAGRDGFAPVLSWRFVMKTSARNMLRCKVVEVKRGPVSAEVILSVTDGIRLVAIITGESVASLGLEPGKEVFALIKSTFVLLAPEGETGRTSARNVVPGTVARHVEGAVNSEIVLDIGGGKTIAAIITKESAETLGFKVGDRACALIKASHIILAVE</sequence>
<dbReference type="SUPFAM" id="SSF46785">
    <property type="entry name" value="Winged helix' DNA-binding domain"/>
    <property type="match status" value="1"/>
</dbReference>
<gene>
    <name evidence="6" type="primary">mopA</name>
    <name evidence="6" type="ORF">DF3PB_1730003</name>
</gene>
<feature type="domain" description="Mop" evidence="5">
    <location>
        <begin position="204"/>
        <end position="270"/>
    </location>
</feature>
<dbReference type="PANTHER" id="PTHR30432:SF1">
    <property type="entry name" value="DNA-BINDING TRANSCRIPTIONAL DUAL REGULATOR MODE"/>
    <property type="match status" value="1"/>
</dbReference>
<dbReference type="GO" id="GO:0015689">
    <property type="term" value="P:molybdate ion transport"/>
    <property type="evidence" value="ECO:0007669"/>
    <property type="project" value="InterPro"/>
</dbReference>
<dbReference type="GO" id="GO:0030151">
    <property type="term" value="F:molybdenum ion binding"/>
    <property type="evidence" value="ECO:0007669"/>
    <property type="project" value="InterPro"/>
</dbReference>
<comment type="similarity">
    <text evidence="1">Belongs to the ModE family.</text>
</comment>
<dbReference type="Gene3D" id="2.40.50.100">
    <property type="match status" value="2"/>
</dbReference>
<reference evidence="6" key="1">
    <citation type="submission" date="2018-07" db="EMBL/GenBank/DDBJ databases">
        <authorList>
            <person name="Quirk P.G."/>
            <person name="Krulwich T.A."/>
        </authorList>
    </citation>
    <scope>NUCLEOTIDE SEQUENCE</scope>
</reference>
<dbReference type="PANTHER" id="PTHR30432">
    <property type="entry name" value="TRANSCRIPTIONAL REGULATOR MODE"/>
    <property type="match status" value="1"/>
</dbReference>
<dbReference type="InterPro" id="IPR051815">
    <property type="entry name" value="Molybdate_resp_trans_reg"/>
</dbReference>
<dbReference type="InterPro" id="IPR004606">
    <property type="entry name" value="Mop_domain"/>
</dbReference>
<keyword evidence="2" id="KW-0813">Transport</keyword>
<dbReference type="InterPro" id="IPR000847">
    <property type="entry name" value="LysR_HTH_N"/>
</dbReference>
<dbReference type="Pfam" id="PF00126">
    <property type="entry name" value="HTH_1"/>
    <property type="match status" value="1"/>
</dbReference>
<keyword evidence="3" id="KW-0500">Molybdenum</keyword>
<keyword evidence="4" id="KW-0677">Repeat</keyword>
<evidence type="ECO:0000256" key="2">
    <source>
        <dbReference type="ARBA" id="ARBA00022448"/>
    </source>
</evidence>
<dbReference type="InterPro" id="IPR008995">
    <property type="entry name" value="Mo/tungstate-bd_C_term_dom"/>
</dbReference>
<evidence type="ECO:0000259" key="5">
    <source>
        <dbReference type="PROSITE" id="PS51866"/>
    </source>
</evidence>
<accession>A0A380TCB6</accession>
<proteinExistence type="inferred from homology"/>
<dbReference type="InterPro" id="IPR036390">
    <property type="entry name" value="WH_DNA-bd_sf"/>
</dbReference>
<dbReference type="EMBL" id="UIDG01000083">
    <property type="protein sequence ID" value="SUS05125.1"/>
    <property type="molecule type" value="Genomic_DNA"/>
</dbReference>
<name>A0A380TCB6_9ZZZZ</name>
<protein>
    <submittedName>
        <fullName evidence="6">Molybdenum-pterin-binding protein MopA</fullName>
    </submittedName>
</protein>
<dbReference type="SUPFAM" id="SSF50331">
    <property type="entry name" value="MOP-like"/>
    <property type="match status" value="2"/>
</dbReference>
<dbReference type="InterPro" id="IPR036388">
    <property type="entry name" value="WH-like_DNA-bd_sf"/>
</dbReference>
<evidence type="ECO:0000256" key="1">
    <source>
        <dbReference type="ARBA" id="ARBA00008110"/>
    </source>
</evidence>